<evidence type="ECO:0000313" key="3">
    <source>
        <dbReference type="EMBL" id="CAD5218678.1"/>
    </source>
</evidence>
<keyword evidence="4" id="KW-1185">Reference proteome</keyword>
<protein>
    <submittedName>
        <fullName evidence="3">Uncharacterized protein</fullName>
    </submittedName>
</protein>
<sequence length="85" mass="9900">MLRSLLVTLFLGLMVTMTFGKSIHSFDIPKSEIDGEDKMLLPKEMANERRQEIRVNLNIRRLETPRPQVVRDVDENSDDPFDVKN</sequence>
<evidence type="ECO:0000313" key="4">
    <source>
        <dbReference type="Proteomes" id="UP000614601"/>
    </source>
</evidence>
<feature type="region of interest" description="Disordered" evidence="1">
    <location>
        <begin position="66"/>
        <end position="85"/>
    </location>
</feature>
<proteinExistence type="predicted"/>
<dbReference type="EMBL" id="CAJFCW020000004">
    <property type="protein sequence ID" value="CAG9111307.1"/>
    <property type="molecule type" value="Genomic_DNA"/>
</dbReference>
<feature type="compositionally biased region" description="Acidic residues" evidence="1">
    <location>
        <begin position="75"/>
        <end position="85"/>
    </location>
</feature>
<accession>A0A811KST8</accession>
<dbReference type="Proteomes" id="UP000614601">
    <property type="component" value="Unassembled WGS sequence"/>
</dbReference>
<dbReference type="Proteomes" id="UP000783686">
    <property type="component" value="Unassembled WGS sequence"/>
</dbReference>
<dbReference type="EMBL" id="CAJFDH010000004">
    <property type="protein sequence ID" value="CAD5218678.1"/>
    <property type="molecule type" value="Genomic_DNA"/>
</dbReference>
<name>A0A811KST8_9BILA</name>
<reference evidence="3" key="1">
    <citation type="submission" date="2020-09" db="EMBL/GenBank/DDBJ databases">
        <authorList>
            <person name="Kikuchi T."/>
        </authorList>
    </citation>
    <scope>NUCLEOTIDE SEQUENCE</scope>
    <source>
        <strain evidence="3">SH1</strain>
    </source>
</reference>
<gene>
    <name evidence="3" type="ORF">BOKJ2_LOCUS7888</name>
</gene>
<dbReference type="AlphaFoldDB" id="A0A811KST8"/>
<organism evidence="3 4">
    <name type="scientific">Bursaphelenchus okinawaensis</name>
    <dbReference type="NCBI Taxonomy" id="465554"/>
    <lineage>
        <taxon>Eukaryota</taxon>
        <taxon>Metazoa</taxon>
        <taxon>Ecdysozoa</taxon>
        <taxon>Nematoda</taxon>
        <taxon>Chromadorea</taxon>
        <taxon>Rhabditida</taxon>
        <taxon>Tylenchina</taxon>
        <taxon>Tylenchomorpha</taxon>
        <taxon>Aphelenchoidea</taxon>
        <taxon>Aphelenchoididae</taxon>
        <taxon>Bursaphelenchus</taxon>
    </lineage>
</organism>
<feature type="signal peptide" evidence="2">
    <location>
        <begin position="1"/>
        <end position="20"/>
    </location>
</feature>
<dbReference type="OrthoDB" id="10361971at2759"/>
<feature type="chain" id="PRO_5035595078" evidence="2">
    <location>
        <begin position="21"/>
        <end position="85"/>
    </location>
</feature>
<comment type="caution">
    <text evidence="3">The sequence shown here is derived from an EMBL/GenBank/DDBJ whole genome shotgun (WGS) entry which is preliminary data.</text>
</comment>
<evidence type="ECO:0000256" key="1">
    <source>
        <dbReference type="SAM" id="MobiDB-lite"/>
    </source>
</evidence>
<keyword evidence="2" id="KW-0732">Signal</keyword>
<evidence type="ECO:0000256" key="2">
    <source>
        <dbReference type="SAM" id="SignalP"/>
    </source>
</evidence>